<comment type="caution">
    <text evidence="11">The sequence shown here is derived from an EMBL/GenBank/DDBJ whole genome shotgun (WGS) entry which is preliminary data.</text>
</comment>
<comment type="catalytic activity">
    <reaction evidence="1">
        <text>Hydrolysis of terminal, non-reducing beta-D-mannose residues in beta-D-mannosides.</text>
        <dbReference type="EC" id="3.2.1.25"/>
    </reaction>
</comment>
<dbReference type="InterPro" id="IPR036156">
    <property type="entry name" value="Beta-gal/glucu_dom_sf"/>
</dbReference>
<evidence type="ECO:0000259" key="10">
    <source>
        <dbReference type="Pfam" id="PF22666"/>
    </source>
</evidence>
<dbReference type="Gene3D" id="2.60.120.260">
    <property type="entry name" value="Galactose-binding domain-like"/>
    <property type="match status" value="1"/>
</dbReference>
<dbReference type="Pfam" id="PF22666">
    <property type="entry name" value="Glyco_hydro_2_N2"/>
    <property type="match status" value="1"/>
</dbReference>
<evidence type="ECO:0000256" key="4">
    <source>
        <dbReference type="ARBA" id="ARBA00022801"/>
    </source>
</evidence>
<dbReference type="Gene3D" id="3.20.20.80">
    <property type="entry name" value="Glycosidases"/>
    <property type="match status" value="1"/>
</dbReference>
<evidence type="ECO:0000256" key="1">
    <source>
        <dbReference type="ARBA" id="ARBA00000829"/>
    </source>
</evidence>
<evidence type="ECO:0000313" key="12">
    <source>
        <dbReference type="Proteomes" id="UP001642540"/>
    </source>
</evidence>
<comment type="similarity">
    <text evidence="2">Belongs to the glycosyl hydrolase 2 family.</text>
</comment>
<keyword evidence="4" id="KW-0378">Hydrolase</keyword>
<dbReference type="SUPFAM" id="SSF51445">
    <property type="entry name" value="(Trans)glycosidases"/>
    <property type="match status" value="1"/>
</dbReference>
<dbReference type="SUPFAM" id="SSF49303">
    <property type="entry name" value="beta-Galactosidase/glucuronidase domain"/>
    <property type="match status" value="1"/>
</dbReference>
<dbReference type="EC" id="3.2.1.25" evidence="3"/>
<evidence type="ECO:0000256" key="7">
    <source>
        <dbReference type="ARBA" id="ARBA00033445"/>
    </source>
</evidence>
<accession>A0ABP1PK03</accession>
<name>A0ABP1PK03_9HEXA</name>
<dbReference type="InterPro" id="IPR017853">
    <property type="entry name" value="GH"/>
</dbReference>
<dbReference type="InterPro" id="IPR013783">
    <property type="entry name" value="Ig-like_fold"/>
</dbReference>
<keyword evidence="8" id="KW-0732">Signal</keyword>
<feature type="domain" description="Beta-mannosidase-like galactose-binding" evidence="10">
    <location>
        <begin position="43"/>
        <end position="226"/>
    </location>
</feature>
<dbReference type="PANTHER" id="PTHR43730">
    <property type="entry name" value="BETA-MANNOSIDASE"/>
    <property type="match status" value="1"/>
</dbReference>
<evidence type="ECO:0000256" key="8">
    <source>
        <dbReference type="SAM" id="SignalP"/>
    </source>
</evidence>
<dbReference type="Pfam" id="PF17753">
    <property type="entry name" value="Ig_mannosidase"/>
    <property type="match status" value="1"/>
</dbReference>
<dbReference type="PANTHER" id="PTHR43730:SF1">
    <property type="entry name" value="BETA-MANNOSIDASE"/>
    <property type="match status" value="1"/>
</dbReference>
<dbReference type="InterPro" id="IPR050887">
    <property type="entry name" value="Beta-mannosidase_GH2"/>
</dbReference>
<proteinExistence type="inferred from homology"/>
<keyword evidence="5" id="KW-0325">Glycoprotein</keyword>
<dbReference type="SUPFAM" id="SSF49785">
    <property type="entry name" value="Galactose-binding domain-like"/>
    <property type="match status" value="1"/>
</dbReference>
<feature type="domain" description="Beta-mannosidase Ig-fold" evidence="9">
    <location>
        <begin position="829"/>
        <end position="910"/>
    </location>
</feature>
<evidence type="ECO:0000256" key="6">
    <source>
        <dbReference type="ARBA" id="ARBA00023295"/>
    </source>
</evidence>
<reference evidence="11 12" key="1">
    <citation type="submission" date="2024-08" db="EMBL/GenBank/DDBJ databases">
        <authorList>
            <person name="Cucini C."/>
            <person name="Frati F."/>
        </authorList>
    </citation>
    <scope>NUCLEOTIDE SEQUENCE [LARGE SCALE GENOMIC DNA]</scope>
</reference>
<evidence type="ECO:0000256" key="5">
    <source>
        <dbReference type="ARBA" id="ARBA00023180"/>
    </source>
</evidence>
<protein>
    <recommendedName>
        <fullName evidence="3">beta-mannosidase</fullName>
        <ecNumber evidence="3">3.2.1.25</ecNumber>
    </recommendedName>
    <alternativeName>
        <fullName evidence="7">Mannanase</fullName>
    </alternativeName>
</protein>
<dbReference type="InterPro" id="IPR054593">
    <property type="entry name" value="Beta-mannosidase-like_N2"/>
</dbReference>
<dbReference type="Proteomes" id="UP001642540">
    <property type="component" value="Unassembled WGS sequence"/>
</dbReference>
<dbReference type="InterPro" id="IPR008979">
    <property type="entry name" value="Galactose-bd-like_sf"/>
</dbReference>
<dbReference type="InterPro" id="IPR041625">
    <property type="entry name" value="Beta-mannosidase_Ig"/>
</dbReference>
<evidence type="ECO:0000256" key="2">
    <source>
        <dbReference type="ARBA" id="ARBA00007401"/>
    </source>
</evidence>
<dbReference type="EMBL" id="CAXLJM020000004">
    <property type="protein sequence ID" value="CAL8069237.1"/>
    <property type="molecule type" value="Genomic_DNA"/>
</dbReference>
<sequence>MSLKFISLIVAAICIAECHAAFETYDSGIQRITLNSIRGLNVWTASSKNGTEGEEISVPAGVPGGIYSDLEESNVLGSAVYHEYNDMENKWVGRLDWTFTRDFVVSPEVNEKSEIVLVCEGLDTVAEVFINDVSVGNSENMFARYVFDVKSAVKEGQNTIRVAFRSPVEYAQTKFREHNETLGYKVVPESLVPEYRGENQAQMIRKMQAAFSWDWGPSYPNSGIWKNIYIEAYNGAIIRDVMIFSEPNQSVPDESNATTWTVTARVYYDSGIDEEVDLSFERVDSTVATTTKVNITIGKGNSVDISLTELGDQIKLWWPNGYGDQNLYWYNVDLNVPQFSETTSRRLRFGFRKVELIEDFVDKDNVIKGREFYFVVNGKQMYSKGSNSIPLHVLTEKITNDQTEWLLRAAKMSHQNMIRVWGGGMYETDTFFDYADEYGIFIWEDFMFACAMYPATDEYLDIVRQEVDTQVKRLQYRTSLVMWAANNENEAALRHDWYGSGWNFDLYKGDYIKLYIDTIKTMTEELDPSRKFISSSPTNGIQSQEEGWVAADPYDLKYGDIHFYNYVSDNWDWNMFLRTRYASEYGFQSFPHYESLAEVANDITTWTWDSPMMDHRQHHPGGQKEIRDLIKMHFPFPENYDSTEAFPYMLYMAQLSQIMGQKTQTEFYRRLMDKMDTDGTGHNMGALYWQLNDIWEGCSWASVEAKGRWKLQMYYAVKFFAPVLASPYLTANGAVNVELISDNPQNVTGSLTVQIYRLSSLTPIYQEVVEVEAEFLRSKQVFMVARSILESLNCGAVSGAMDPCIVYLTLPGTPDNFLFLHYPTNKIFLKDPKLQITSVESVNTKTVSFTLTTEEVAPFVFLTVKDDHRGYFSDNGFVLVNSQKKMEYYSESGITPERFRQQLSAMSLFNVTEIAETVPSTTVTPTTTVGSTETTTADAGKPLVQVLTVLICGLIMLIQDL</sequence>
<evidence type="ECO:0000256" key="3">
    <source>
        <dbReference type="ARBA" id="ARBA00012754"/>
    </source>
</evidence>
<evidence type="ECO:0000259" key="9">
    <source>
        <dbReference type="Pfam" id="PF17753"/>
    </source>
</evidence>
<evidence type="ECO:0000313" key="11">
    <source>
        <dbReference type="EMBL" id="CAL8069237.1"/>
    </source>
</evidence>
<feature type="signal peptide" evidence="8">
    <location>
        <begin position="1"/>
        <end position="20"/>
    </location>
</feature>
<dbReference type="Gene3D" id="2.60.40.10">
    <property type="entry name" value="Immunoglobulins"/>
    <property type="match status" value="2"/>
</dbReference>
<organism evidence="11 12">
    <name type="scientific">Orchesella dallaii</name>
    <dbReference type="NCBI Taxonomy" id="48710"/>
    <lineage>
        <taxon>Eukaryota</taxon>
        <taxon>Metazoa</taxon>
        <taxon>Ecdysozoa</taxon>
        <taxon>Arthropoda</taxon>
        <taxon>Hexapoda</taxon>
        <taxon>Collembola</taxon>
        <taxon>Entomobryomorpha</taxon>
        <taxon>Entomobryoidea</taxon>
        <taxon>Orchesellidae</taxon>
        <taxon>Orchesellinae</taxon>
        <taxon>Orchesella</taxon>
    </lineage>
</organism>
<keyword evidence="12" id="KW-1185">Reference proteome</keyword>
<gene>
    <name evidence="11" type="ORF">ODALV1_LOCUS669</name>
</gene>
<keyword evidence="6" id="KW-0326">Glycosidase</keyword>
<feature type="chain" id="PRO_5046419269" description="beta-mannosidase" evidence="8">
    <location>
        <begin position="21"/>
        <end position="961"/>
    </location>
</feature>